<dbReference type="InterPro" id="IPR015890">
    <property type="entry name" value="Chorismate_C"/>
</dbReference>
<name>A0A2G5BGM3_COERN</name>
<feature type="domain" description="Chorismate-utilising enzyme C-terminal" evidence="8">
    <location>
        <begin position="223"/>
        <end position="476"/>
    </location>
</feature>
<proteinExistence type="inferred from homology"/>
<dbReference type="SUPFAM" id="SSF56322">
    <property type="entry name" value="ADC synthase"/>
    <property type="match status" value="1"/>
</dbReference>
<dbReference type="InterPro" id="IPR006805">
    <property type="entry name" value="Anth_synth_I_N"/>
</dbReference>
<reference evidence="10 11" key="1">
    <citation type="journal article" date="2015" name="Genome Biol. Evol.">
        <title>Phylogenomic analyses indicate that early fungi evolved digesting cell walls of algal ancestors of land plants.</title>
        <authorList>
            <person name="Chang Y."/>
            <person name="Wang S."/>
            <person name="Sekimoto S."/>
            <person name="Aerts A.L."/>
            <person name="Choi C."/>
            <person name="Clum A."/>
            <person name="LaButti K.M."/>
            <person name="Lindquist E.A."/>
            <person name="Yee Ngan C."/>
            <person name="Ohm R.A."/>
            <person name="Salamov A.A."/>
            <person name="Grigoriev I.V."/>
            <person name="Spatafora J.W."/>
            <person name="Berbee M.L."/>
        </authorList>
    </citation>
    <scope>NUCLEOTIDE SEQUENCE [LARGE SCALE GENOMIC DNA]</scope>
    <source>
        <strain evidence="10 11">NRRL 1564</strain>
    </source>
</reference>
<organism evidence="10 11">
    <name type="scientific">Coemansia reversa (strain ATCC 12441 / NRRL 1564)</name>
    <dbReference type="NCBI Taxonomy" id="763665"/>
    <lineage>
        <taxon>Eukaryota</taxon>
        <taxon>Fungi</taxon>
        <taxon>Fungi incertae sedis</taxon>
        <taxon>Zoopagomycota</taxon>
        <taxon>Kickxellomycotina</taxon>
        <taxon>Kickxellomycetes</taxon>
        <taxon>Kickxellales</taxon>
        <taxon>Kickxellaceae</taxon>
        <taxon>Coemansia</taxon>
    </lineage>
</organism>
<dbReference type="Pfam" id="PF00425">
    <property type="entry name" value="Chorismate_bind"/>
    <property type="match status" value="1"/>
</dbReference>
<evidence type="ECO:0000256" key="4">
    <source>
        <dbReference type="ARBA" id="ARBA00022605"/>
    </source>
</evidence>
<dbReference type="PANTHER" id="PTHR11236">
    <property type="entry name" value="AMINOBENZOATE/ANTHRANILATE SYNTHASE"/>
    <property type="match status" value="1"/>
</dbReference>
<dbReference type="Proteomes" id="UP000242474">
    <property type="component" value="Unassembled WGS sequence"/>
</dbReference>
<dbReference type="NCBIfam" id="TIGR00564">
    <property type="entry name" value="trpE_most"/>
    <property type="match status" value="1"/>
</dbReference>
<dbReference type="InterPro" id="IPR019999">
    <property type="entry name" value="Anth_synth_I-like"/>
</dbReference>
<dbReference type="InterPro" id="IPR005256">
    <property type="entry name" value="Anth_synth_I_PabB"/>
</dbReference>
<dbReference type="OrthoDB" id="1865897at2759"/>
<protein>
    <recommendedName>
        <fullName evidence="3">anthranilate synthase</fullName>
        <ecNumber evidence="3">4.1.3.27</ecNumber>
    </recommendedName>
</protein>
<comment type="similarity">
    <text evidence="2">Belongs to the anthranilate synthase component I family.</text>
</comment>
<evidence type="ECO:0000313" key="11">
    <source>
        <dbReference type="Proteomes" id="UP000242474"/>
    </source>
</evidence>
<dbReference type="EMBL" id="KZ303491">
    <property type="protein sequence ID" value="PIA18169.1"/>
    <property type="molecule type" value="Genomic_DNA"/>
</dbReference>
<evidence type="ECO:0000256" key="7">
    <source>
        <dbReference type="ARBA" id="ARBA00023239"/>
    </source>
</evidence>
<evidence type="ECO:0000256" key="5">
    <source>
        <dbReference type="ARBA" id="ARBA00022822"/>
    </source>
</evidence>
<dbReference type="Gene3D" id="3.60.120.10">
    <property type="entry name" value="Anthranilate synthase"/>
    <property type="match status" value="1"/>
</dbReference>
<gene>
    <name evidence="10" type="ORF">COEREDRAFT_60092</name>
</gene>
<dbReference type="InterPro" id="IPR005801">
    <property type="entry name" value="ADC_synthase"/>
</dbReference>
<keyword evidence="5" id="KW-0822">Tryptophan biosynthesis</keyword>
<dbReference type="AlphaFoldDB" id="A0A2G5BGM3"/>
<dbReference type="EC" id="4.1.3.27" evidence="3"/>
<sequence>MFQTKPALDTVHKLLSESGGNFIPVYQDVPCDLLTPVTAYLKLARDSKYSFLLESAVGGETISRYSFVGANPYKVIKSGANEEIKGDPLVPLEQELKSVRYVPVPGLPRGTATGGAFGYISYDCVQYFEPRTACDLPDPIGVPESIFLYCDTVVAFDHVYKLIKVITHIRVPEDASKEDISELYDKATKKIGETIDVLYADTTPFPEQPPIELGNEYVSNTGEEGYKQMVVDLKKHIVKGDIIQAVPAQRITRPTSLHPFNAYRYLRTVNPAPYMFYFNFGDFQVVGASPEMLARVHQGQVYNHPIAGTRKRGATAEDDDRLAEELLADEKERAEHVMLVDLGRNDLNRVCKPDSVKADKLMVVERFSHVMHIVSNLSGELREDKTGFDAFRSILPAGTLSGAPKVRAVQLIYAAEKERRGIYGGALGHFSFSGDLDTCIGIRTMVFKGGNAYIQVGAGVVHDSVPESEWQETINKAMSNLTTINEAEKYHHALQQQQQQQQQATK</sequence>
<keyword evidence="7" id="KW-0456">Lyase</keyword>
<evidence type="ECO:0000256" key="3">
    <source>
        <dbReference type="ARBA" id="ARBA00012266"/>
    </source>
</evidence>
<evidence type="ECO:0000256" key="2">
    <source>
        <dbReference type="ARBA" id="ARBA00009562"/>
    </source>
</evidence>
<evidence type="ECO:0000259" key="8">
    <source>
        <dbReference type="Pfam" id="PF00425"/>
    </source>
</evidence>
<accession>A0A2G5BGM3</accession>
<dbReference type="STRING" id="763665.A0A2G5BGM3"/>
<dbReference type="PANTHER" id="PTHR11236:SF9">
    <property type="entry name" value="ANTHRANILATE SYNTHASE COMPONENT 1"/>
    <property type="match status" value="1"/>
</dbReference>
<dbReference type="PRINTS" id="PR00095">
    <property type="entry name" value="ANTSNTHASEI"/>
</dbReference>
<keyword evidence="11" id="KW-1185">Reference proteome</keyword>
<dbReference type="UniPathway" id="UPA00035">
    <property type="reaction ID" value="UER00040"/>
</dbReference>
<comment type="pathway">
    <text evidence="1">Amino-acid biosynthesis; L-tryptophan biosynthesis; L-tryptophan from chorismate: step 1/5.</text>
</comment>
<dbReference type="GO" id="GO:0004049">
    <property type="term" value="F:anthranilate synthase activity"/>
    <property type="evidence" value="ECO:0007669"/>
    <property type="project" value="UniProtKB-EC"/>
</dbReference>
<dbReference type="Pfam" id="PF04715">
    <property type="entry name" value="Anth_synt_I_N"/>
    <property type="match status" value="1"/>
</dbReference>
<evidence type="ECO:0000256" key="6">
    <source>
        <dbReference type="ARBA" id="ARBA00023141"/>
    </source>
</evidence>
<evidence type="ECO:0000256" key="1">
    <source>
        <dbReference type="ARBA" id="ARBA00004873"/>
    </source>
</evidence>
<evidence type="ECO:0000313" key="10">
    <source>
        <dbReference type="EMBL" id="PIA18169.1"/>
    </source>
</evidence>
<keyword evidence="6" id="KW-0057">Aromatic amino acid biosynthesis</keyword>
<feature type="domain" description="Anthranilate synthase component I N-terminal" evidence="9">
    <location>
        <begin position="32"/>
        <end position="161"/>
    </location>
</feature>
<evidence type="ECO:0000259" key="9">
    <source>
        <dbReference type="Pfam" id="PF04715"/>
    </source>
</evidence>
<dbReference type="GO" id="GO:0000162">
    <property type="term" value="P:L-tryptophan biosynthetic process"/>
    <property type="evidence" value="ECO:0007669"/>
    <property type="project" value="UniProtKB-UniPathway"/>
</dbReference>
<keyword evidence="4" id="KW-0028">Amino-acid biosynthesis</keyword>